<dbReference type="SMART" id="SM00382">
    <property type="entry name" value="AAA"/>
    <property type="match status" value="1"/>
</dbReference>
<dbReference type="CDD" id="cd03262">
    <property type="entry name" value="ABC_HisP_GlnQ"/>
    <property type="match status" value="1"/>
</dbReference>
<evidence type="ECO:0000256" key="4">
    <source>
        <dbReference type="ARBA" id="ARBA00022475"/>
    </source>
</evidence>
<dbReference type="SUPFAM" id="SSF52540">
    <property type="entry name" value="P-loop containing nucleoside triphosphate hydrolases"/>
    <property type="match status" value="1"/>
</dbReference>
<evidence type="ECO:0000256" key="2">
    <source>
        <dbReference type="ARBA" id="ARBA00005417"/>
    </source>
</evidence>
<sequence length="263" mass="29314">MSAAERPPHAFPLLEVRGLEKRLGAQDVLRGIDFRVERGEVLAIIGASGSGKSTLLRCLNLLIAPDDGRIYWKGKEVGWADRNGFRVRARERDLLSYRTQISMVFQSFNLFPHMTALQNIMEAPVMVLGRERTEVRAEAEALLDKVRLSHRASAYPQEMSGGEQQRVAIARALAMHPEVLLFDEVTSALDPELKGEVLAVMRDLAAEGMTMISVSHEMGFVRTVADRVIFMHRGKVCEAGDPRQVLADPQTPELRAFVHSVVD</sequence>
<dbReference type="PANTHER" id="PTHR43166">
    <property type="entry name" value="AMINO ACID IMPORT ATP-BINDING PROTEIN"/>
    <property type="match status" value="1"/>
</dbReference>
<gene>
    <name evidence="10" type="ORF">EOW66_01170</name>
</gene>
<evidence type="ECO:0000313" key="10">
    <source>
        <dbReference type="EMBL" id="RWR54709.1"/>
    </source>
</evidence>
<dbReference type="PROSITE" id="PS00211">
    <property type="entry name" value="ABC_TRANSPORTER_1"/>
    <property type="match status" value="1"/>
</dbReference>
<dbReference type="InterPro" id="IPR030679">
    <property type="entry name" value="ABC_ATPase_HisP-typ"/>
</dbReference>
<dbReference type="GO" id="GO:0005524">
    <property type="term" value="F:ATP binding"/>
    <property type="evidence" value="ECO:0007669"/>
    <property type="project" value="UniProtKB-KW"/>
</dbReference>
<dbReference type="InterPro" id="IPR003593">
    <property type="entry name" value="AAA+_ATPase"/>
</dbReference>
<dbReference type="GO" id="GO:0015424">
    <property type="term" value="F:ABC-type amino acid transporter activity"/>
    <property type="evidence" value="ECO:0007669"/>
    <property type="project" value="InterPro"/>
</dbReference>
<evidence type="ECO:0000256" key="3">
    <source>
        <dbReference type="ARBA" id="ARBA00022448"/>
    </source>
</evidence>
<proteinExistence type="inferred from homology"/>
<dbReference type="PIRSF" id="PIRSF039085">
    <property type="entry name" value="ABC_ATPase_HisP"/>
    <property type="match status" value="1"/>
</dbReference>
<accession>A0A443LZQ5</accession>
<dbReference type="GO" id="GO:0016887">
    <property type="term" value="F:ATP hydrolysis activity"/>
    <property type="evidence" value="ECO:0007669"/>
    <property type="project" value="InterPro"/>
</dbReference>
<protein>
    <submittedName>
        <fullName evidence="10">Amino acid ABC transporter ATP-binding protein</fullName>
    </submittedName>
</protein>
<evidence type="ECO:0000256" key="1">
    <source>
        <dbReference type="ARBA" id="ARBA00004202"/>
    </source>
</evidence>
<keyword evidence="5" id="KW-0547">Nucleotide-binding</keyword>
<comment type="subcellular location">
    <subcellularLocation>
        <location evidence="1">Cell membrane</location>
        <topology evidence="1">Peripheral membrane protein</topology>
    </subcellularLocation>
</comment>
<dbReference type="InterPro" id="IPR050086">
    <property type="entry name" value="MetN_ABC_transporter-like"/>
</dbReference>
<dbReference type="Proteomes" id="UP000288071">
    <property type="component" value="Unassembled WGS sequence"/>
</dbReference>
<comment type="similarity">
    <text evidence="2">Belongs to the ABC transporter superfamily.</text>
</comment>
<evidence type="ECO:0000256" key="8">
    <source>
        <dbReference type="ARBA" id="ARBA00023136"/>
    </source>
</evidence>
<keyword evidence="11" id="KW-1185">Reference proteome</keyword>
<evidence type="ECO:0000256" key="5">
    <source>
        <dbReference type="ARBA" id="ARBA00022741"/>
    </source>
</evidence>
<dbReference type="GO" id="GO:0005886">
    <property type="term" value="C:plasma membrane"/>
    <property type="evidence" value="ECO:0007669"/>
    <property type="project" value="UniProtKB-SubCell"/>
</dbReference>
<dbReference type="RefSeq" id="WP_128154186.1">
    <property type="nucleotide sequence ID" value="NZ_JBHSOM010000007.1"/>
</dbReference>
<organism evidence="10 11">
    <name type="scientific">Paenirhodobacter huangdaonensis</name>
    <dbReference type="NCBI Taxonomy" id="2501515"/>
    <lineage>
        <taxon>Bacteria</taxon>
        <taxon>Pseudomonadati</taxon>
        <taxon>Pseudomonadota</taxon>
        <taxon>Alphaproteobacteria</taxon>
        <taxon>Rhodobacterales</taxon>
        <taxon>Rhodobacter group</taxon>
        <taxon>Paenirhodobacter</taxon>
    </lineage>
</organism>
<reference evidence="11" key="2">
    <citation type="submission" date="2019-01" db="EMBL/GenBank/DDBJ databases">
        <title>Sinorhodobacter populi sp. nov. isolated from the symptomatic bark tissue of Populus euramericana canker.</title>
        <authorList>
            <person name="Li Y."/>
        </authorList>
    </citation>
    <scope>NUCLEOTIDE SEQUENCE [LARGE SCALE GENOMIC DNA]</scope>
    <source>
        <strain evidence="11">CGMCC 1.12963</strain>
    </source>
</reference>
<comment type="caution">
    <text evidence="10">The sequence shown here is derived from an EMBL/GenBank/DDBJ whole genome shotgun (WGS) entry which is preliminary data.</text>
</comment>
<dbReference type="Gene3D" id="3.40.50.300">
    <property type="entry name" value="P-loop containing nucleotide triphosphate hydrolases"/>
    <property type="match status" value="1"/>
</dbReference>
<keyword evidence="7" id="KW-0029">Amino-acid transport</keyword>
<evidence type="ECO:0000313" key="11">
    <source>
        <dbReference type="Proteomes" id="UP000288071"/>
    </source>
</evidence>
<keyword evidence="6 10" id="KW-0067">ATP-binding</keyword>
<keyword evidence="8" id="KW-0472">Membrane</keyword>
<dbReference type="PROSITE" id="PS50893">
    <property type="entry name" value="ABC_TRANSPORTER_2"/>
    <property type="match status" value="1"/>
</dbReference>
<dbReference type="InterPro" id="IPR003439">
    <property type="entry name" value="ABC_transporter-like_ATP-bd"/>
</dbReference>
<dbReference type="PANTHER" id="PTHR43166:SF9">
    <property type="entry name" value="GLUTAMATE_ASPARTATE IMPORT ATP-BINDING PROTEIN GLTL"/>
    <property type="match status" value="1"/>
</dbReference>
<dbReference type="InterPro" id="IPR017871">
    <property type="entry name" value="ABC_transporter-like_CS"/>
</dbReference>
<reference evidence="10 11" key="1">
    <citation type="submission" date="2019-01" db="EMBL/GenBank/DDBJ databases">
        <title>Sinorhodobacter populi sp. nov. isolated from the symptomatic bark tissue of Populus euramericana canker.</title>
        <authorList>
            <person name="Xu G."/>
        </authorList>
    </citation>
    <scope>NUCLEOTIDE SEQUENCE [LARGE SCALE GENOMIC DNA]</scope>
    <source>
        <strain evidence="10 11">CGMCC 1.12963</strain>
    </source>
</reference>
<dbReference type="InterPro" id="IPR027417">
    <property type="entry name" value="P-loop_NTPase"/>
</dbReference>
<feature type="domain" description="ABC transporter" evidence="9">
    <location>
        <begin position="14"/>
        <end position="258"/>
    </location>
</feature>
<dbReference type="Pfam" id="PF00005">
    <property type="entry name" value="ABC_tran"/>
    <property type="match status" value="1"/>
</dbReference>
<name>A0A443LZQ5_9RHOB</name>
<dbReference type="EMBL" id="SAVA01000001">
    <property type="protein sequence ID" value="RWR54709.1"/>
    <property type="molecule type" value="Genomic_DNA"/>
</dbReference>
<dbReference type="AlphaFoldDB" id="A0A443LZQ5"/>
<evidence type="ECO:0000256" key="6">
    <source>
        <dbReference type="ARBA" id="ARBA00022840"/>
    </source>
</evidence>
<evidence type="ECO:0000256" key="7">
    <source>
        <dbReference type="ARBA" id="ARBA00022970"/>
    </source>
</evidence>
<keyword evidence="3" id="KW-0813">Transport</keyword>
<keyword evidence="4" id="KW-1003">Cell membrane</keyword>
<evidence type="ECO:0000259" key="9">
    <source>
        <dbReference type="PROSITE" id="PS50893"/>
    </source>
</evidence>